<name>A0ABM5TA67_9STAP</name>
<accession>A0ABM5TA67</accession>
<dbReference type="EMBL" id="CP011366">
    <property type="protein sequence ID" value="AKG74409.1"/>
    <property type="molecule type" value="Genomic_DNA"/>
</dbReference>
<organism evidence="1 2">
    <name type="scientific">Salinicoccus halodurans</name>
    <dbReference type="NCBI Taxonomy" id="407035"/>
    <lineage>
        <taxon>Bacteria</taxon>
        <taxon>Bacillati</taxon>
        <taxon>Bacillota</taxon>
        <taxon>Bacilli</taxon>
        <taxon>Bacillales</taxon>
        <taxon>Staphylococcaceae</taxon>
        <taxon>Salinicoccus</taxon>
    </lineage>
</organism>
<dbReference type="Proteomes" id="UP000034029">
    <property type="component" value="Chromosome"/>
</dbReference>
<keyword evidence="2" id="KW-1185">Reference proteome</keyword>
<proteinExistence type="predicted"/>
<evidence type="ECO:0000313" key="2">
    <source>
        <dbReference type="Proteomes" id="UP000034029"/>
    </source>
</evidence>
<evidence type="ECO:0000313" key="1">
    <source>
        <dbReference type="EMBL" id="AKG74409.1"/>
    </source>
</evidence>
<sequence>MTRGDWFIDKKTLCSKMCIGETYFDQHFLKDDRMRSCEYRRGNKLLWETEKAKKYMKQIVTEIFD</sequence>
<reference evidence="2" key="2">
    <citation type="submission" date="2015-04" db="EMBL/GenBank/DDBJ databases">
        <title>Complete genome sequence of Salinicoccus halodurans strain H3B36, isolated from the Qaidam basin of China.</title>
        <authorList>
            <person name="Ma Y."/>
            <person name="Jiang K."/>
            <person name="Xue Y."/>
        </authorList>
    </citation>
    <scope>NUCLEOTIDE SEQUENCE [LARGE SCALE GENOMIC DNA]</scope>
    <source>
        <strain evidence="2">H3B36</strain>
    </source>
</reference>
<reference evidence="1 2" key="1">
    <citation type="journal article" date="2015" name="Int. J. Syst. Evol. Microbiol.">
        <title>Complete genome sequence of Salinicoccus halodurans H3B36, isolated from the Qaidam Basin in China.</title>
        <authorList>
            <person name="Jiang K."/>
            <person name="Xue Y."/>
            <person name="Ma Y."/>
        </authorList>
    </citation>
    <scope>NUCLEOTIDE SEQUENCE [LARGE SCALE GENOMIC DNA]</scope>
    <source>
        <strain evidence="1 2">H3B36</strain>
    </source>
</reference>
<gene>
    <name evidence="1" type="ORF">AAT16_09340</name>
</gene>
<protein>
    <submittedName>
        <fullName evidence="1">Uncharacterized protein</fullName>
    </submittedName>
</protein>